<dbReference type="InterPro" id="IPR010428">
    <property type="entry name" value="Zincin_1"/>
</dbReference>
<evidence type="ECO:0000313" key="1">
    <source>
        <dbReference type="EMBL" id="QUS34805.1"/>
    </source>
</evidence>
<organism evidence="1 2">
    <name type="scientific">Falsirhodobacter algicola</name>
    <dbReference type="NCBI Taxonomy" id="2692330"/>
    <lineage>
        <taxon>Bacteria</taxon>
        <taxon>Pseudomonadati</taxon>
        <taxon>Pseudomonadota</taxon>
        <taxon>Alphaproteobacteria</taxon>
        <taxon>Rhodobacterales</taxon>
        <taxon>Paracoccaceae</taxon>
        <taxon>Falsirhodobacter</taxon>
    </lineage>
</organism>
<dbReference type="EMBL" id="CP047289">
    <property type="protein sequence ID" value="QUS34805.1"/>
    <property type="molecule type" value="Genomic_DNA"/>
</dbReference>
<dbReference type="CDD" id="cd12952">
    <property type="entry name" value="MMP_ACEL2062"/>
    <property type="match status" value="1"/>
</dbReference>
<dbReference type="RefSeq" id="WP_211784055.1">
    <property type="nucleotide sequence ID" value="NZ_CP047289.1"/>
</dbReference>
<sequence>MTDAPSDTAPDLGQIEMMAHEAIDALPPPWQAAARAVLLLVEDWPSDALLDEMEIDSPYDLTGVYDGVPLTQKSVMDQPHGPDVIRLFRRPILDEWIDRGNVTLRELVTHVTVHELAHHFGWSDDDIAAIDPWWE</sequence>
<reference evidence="1" key="1">
    <citation type="submission" date="2020-01" db="EMBL/GenBank/DDBJ databases">
        <authorList>
            <person name="Yang Y."/>
            <person name="Kwon Y.M."/>
        </authorList>
    </citation>
    <scope>NUCLEOTIDE SEQUENCE</scope>
    <source>
        <strain evidence="1">PG104</strain>
    </source>
</reference>
<accession>A0A8J8MQH1</accession>
<keyword evidence="2" id="KW-1185">Reference proteome</keyword>
<proteinExistence type="predicted"/>
<dbReference type="Pfam" id="PF06262">
    <property type="entry name" value="Zincin_1"/>
    <property type="match status" value="1"/>
</dbReference>
<gene>
    <name evidence="1" type="ORF">GR316_00100</name>
</gene>
<name>A0A8J8MQH1_9RHOB</name>
<dbReference type="AlphaFoldDB" id="A0A8J8MQH1"/>
<evidence type="ECO:0000313" key="2">
    <source>
        <dbReference type="Proteomes" id="UP000679284"/>
    </source>
</evidence>
<dbReference type="InterPro" id="IPR038555">
    <property type="entry name" value="Zincin_1_sf"/>
</dbReference>
<protein>
    <submittedName>
        <fullName evidence="1">Neutral zinc metallopeptidase</fullName>
    </submittedName>
</protein>
<dbReference type="Proteomes" id="UP000679284">
    <property type="component" value="Chromosome"/>
</dbReference>
<dbReference type="KEGG" id="fap:GR316_00100"/>
<dbReference type="SUPFAM" id="SSF55486">
    <property type="entry name" value="Metalloproteases ('zincins'), catalytic domain"/>
    <property type="match status" value="1"/>
</dbReference>
<dbReference type="Gene3D" id="3.30.2010.20">
    <property type="match status" value="1"/>
</dbReference>